<reference evidence="4 5" key="1">
    <citation type="journal article" date="2016" name="Genome Biol. Evol.">
        <title>Divergent and convergent evolution of fungal pathogenicity.</title>
        <authorList>
            <person name="Shang Y."/>
            <person name="Xiao G."/>
            <person name="Zheng P."/>
            <person name="Cen K."/>
            <person name="Zhan S."/>
            <person name="Wang C."/>
        </authorList>
    </citation>
    <scope>NUCLEOTIDE SEQUENCE [LARGE SCALE GENOMIC DNA]</scope>
    <source>
        <strain evidence="4 5">RCEF 2490</strain>
    </source>
</reference>
<keyword evidence="2" id="KW-0472">Membrane</keyword>
<dbReference type="Pfam" id="PF23585">
    <property type="entry name" value="DUF7137"/>
    <property type="match status" value="1"/>
</dbReference>
<feature type="region of interest" description="Disordered" evidence="1">
    <location>
        <begin position="1"/>
        <end position="91"/>
    </location>
</feature>
<keyword evidence="2" id="KW-1133">Transmembrane helix</keyword>
<dbReference type="InterPro" id="IPR055561">
    <property type="entry name" value="DUF7137"/>
</dbReference>
<dbReference type="STRING" id="1081109.A0A168EZF0"/>
<dbReference type="PANTHER" id="PTHR42028">
    <property type="entry name" value="CHROMOSOME 1, WHOLE GENOME SHOTGUN SEQUENCE"/>
    <property type="match status" value="1"/>
</dbReference>
<comment type="caution">
    <text evidence="4">The sequence shown here is derived from an EMBL/GenBank/DDBJ whole genome shotgun (WGS) entry which is preliminary data.</text>
</comment>
<accession>A0A168EZF0</accession>
<name>A0A168EZF0_9HYPO</name>
<keyword evidence="2" id="KW-0812">Transmembrane</keyword>
<dbReference type="Proteomes" id="UP000078544">
    <property type="component" value="Unassembled WGS sequence"/>
</dbReference>
<dbReference type="OrthoDB" id="2435509at2759"/>
<dbReference type="AlphaFoldDB" id="A0A168EZF0"/>
<evidence type="ECO:0000313" key="4">
    <source>
        <dbReference type="EMBL" id="KZZ99307.1"/>
    </source>
</evidence>
<organism evidence="4 5">
    <name type="scientific">Moelleriella libera RCEF 2490</name>
    <dbReference type="NCBI Taxonomy" id="1081109"/>
    <lineage>
        <taxon>Eukaryota</taxon>
        <taxon>Fungi</taxon>
        <taxon>Dikarya</taxon>
        <taxon>Ascomycota</taxon>
        <taxon>Pezizomycotina</taxon>
        <taxon>Sordariomycetes</taxon>
        <taxon>Hypocreomycetidae</taxon>
        <taxon>Hypocreales</taxon>
        <taxon>Clavicipitaceae</taxon>
        <taxon>Moelleriella</taxon>
    </lineage>
</organism>
<feature type="compositionally biased region" description="Low complexity" evidence="1">
    <location>
        <begin position="33"/>
        <end position="64"/>
    </location>
</feature>
<evidence type="ECO:0000256" key="2">
    <source>
        <dbReference type="SAM" id="Phobius"/>
    </source>
</evidence>
<feature type="domain" description="DUF7137" evidence="3">
    <location>
        <begin position="79"/>
        <end position="213"/>
    </location>
</feature>
<sequence length="251" mass="25754">MAALAASFRCPGPIPGSNPSATGAAKTDSAAPASNTGGTAQAGANTAKAPTGTGSAGATATGTGTASGGSGRTEFPPDAPPGGISMQTPNTAISPSGLYRVSDFVTWSWNYTSLQANPTAVDVIVSCSSASATWTLTSNMTFATSVNYVWDTKREANDANNPPLVAMYTLIVKDSAVDISRRPEPGYLNVATAYQFGLYTSLPYVPFNEWQCPGCSSASSMFNSQVVGLAVMMSFVTVASFTWFVSGLGLY</sequence>
<gene>
    <name evidence="4" type="ORF">AAL_01879</name>
</gene>
<protein>
    <recommendedName>
        <fullName evidence="3">DUF7137 domain-containing protein</fullName>
    </recommendedName>
</protein>
<evidence type="ECO:0000259" key="3">
    <source>
        <dbReference type="Pfam" id="PF23585"/>
    </source>
</evidence>
<feature type="transmembrane region" description="Helical" evidence="2">
    <location>
        <begin position="226"/>
        <end position="245"/>
    </location>
</feature>
<evidence type="ECO:0000256" key="1">
    <source>
        <dbReference type="SAM" id="MobiDB-lite"/>
    </source>
</evidence>
<keyword evidence="5" id="KW-1185">Reference proteome</keyword>
<evidence type="ECO:0000313" key="5">
    <source>
        <dbReference type="Proteomes" id="UP000078544"/>
    </source>
</evidence>
<dbReference type="PANTHER" id="PTHR42028:SF1">
    <property type="entry name" value="YALI0E30657P"/>
    <property type="match status" value="1"/>
</dbReference>
<dbReference type="EMBL" id="AZGY01000003">
    <property type="protein sequence ID" value="KZZ99307.1"/>
    <property type="molecule type" value="Genomic_DNA"/>
</dbReference>
<proteinExistence type="predicted"/>